<sequence>MAMPISVEPKSAPVSGESTDANRTWAVAWSRGTFQKKQPWTVGASTCACSASYPRSAGSSFNAEPTGHKSAGQKSCQCSESSPAVVMTDRPRPNYAPSTAAAAVIQAASRHDSNPRGLAACRWGSLGQVTSDNGRLGNDRLRADRGRGCGRGMPSQPRCRLRCFETALGGCRPALNPFVQRGAAGVPVPHALTQIGIQARRLNARKVAGCER</sequence>
<name>A0A2T2PAJ8_CORCC</name>
<feature type="region of interest" description="Disordered" evidence="1">
    <location>
        <begin position="1"/>
        <end position="20"/>
    </location>
</feature>
<organism evidence="2 3">
    <name type="scientific">Corynespora cassiicola Philippines</name>
    <dbReference type="NCBI Taxonomy" id="1448308"/>
    <lineage>
        <taxon>Eukaryota</taxon>
        <taxon>Fungi</taxon>
        <taxon>Dikarya</taxon>
        <taxon>Ascomycota</taxon>
        <taxon>Pezizomycotina</taxon>
        <taxon>Dothideomycetes</taxon>
        <taxon>Pleosporomycetidae</taxon>
        <taxon>Pleosporales</taxon>
        <taxon>Corynesporascaceae</taxon>
        <taxon>Corynespora</taxon>
    </lineage>
</organism>
<proteinExistence type="predicted"/>
<keyword evidence="3" id="KW-1185">Reference proteome</keyword>
<evidence type="ECO:0000313" key="3">
    <source>
        <dbReference type="Proteomes" id="UP000240883"/>
    </source>
</evidence>
<dbReference type="EMBL" id="KZ678128">
    <property type="protein sequence ID" value="PSN74681.1"/>
    <property type="molecule type" value="Genomic_DNA"/>
</dbReference>
<reference evidence="2 3" key="1">
    <citation type="journal article" date="2018" name="Front. Microbiol.">
        <title>Genome-Wide Analysis of Corynespora cassiicola Leaf Fall Disease Putative Effectors.</title>
        <authorList>
            <person name="Lopez D."/>
            <person name="Ribeiro S."/>
            <person name="Label P."/>
            <person name="Fumanal B."/>
            <person name="Venisse J.S."/>
            <person name="Kohler A."/>
            <person name="de Oliveira R.R."/>
            <person name="Labutti K."/>
            <person name="Lipzen A."/>
            <person name="Lail K."/>
            <person name="Bauer D."/>
            <person name="Ohm R.A."/>
            <person name="Barry K.W."/>
            <person name="Spatafora J."/>
            <person name="Grigoriev I.V."/>
            <person name="Martin F.M."/>
            <person name="Pujade-Renaud V."/>
        </authorList>
    </citation>
    <scope>NUCLEOTIDE SEQUENCE [LARGE SCALE GENOMIC DNA]</scope>
    <source>
        <strain evidence="2 3">Philippines</strain>
    </source>
</reference>
<protein>
    <submittedName>
        <fullName evidence="2">Uncharacterized protein</fullName>
    </submittedName>
</protein>
<dbReference type="Proteomes" id="UP000240883">
    <property type="component" value="Unassembled WGS sequence"/>
</dbReference>
<evidence type="ECO:0000313" key="2">
    <source>
        <dbReference type="EMBL" id="PSN74681.1"/>
    </source>
</evidence>
<accession>A0A2T2PAJ8</accession>
<dbReference type="AlphaFoldDB" id="A0A2T2PAJ8"/>
<gene>
    <name evidence="2" type="ORF">BS50DRAFT_21598</name>
</gene>
<evidence type="ECO:0000256" key="1">
    <source>
        <dbReference type="SAM" id="MobiDB-lite"/>
    </source>
</evidence>